<evidence type="ECO:0000256" key="4">
    <source>
        <dbReference type="PIRSR" id="PIRSR000429-1"/>
    </source>
</evidence>
<evidence type="ECO:0000313" key="8">
    <source>
        <dbReference type="EMBL" id="PCH61462.1"/>
    </source>
</evidence>
<evidence type="ECO:0000259" key="6">
    <source>
        <dbReference type="Pfam" id="PF00108"/>
    </source>
</evidence>
<evidence type="ECO:0000256" key="3">
    <source>
        <dbReference type="ARBA" id="ARBA00023315"/>
    </source>
</evidence>
<dbReference type="InterPro" id="IPR016039">
    <property type="entry name" value="Thiolase-like"/>
</dbReference>
<feature type="active site" description="Proton acceptor" evidence="4">
    <location>
        <position position="376"/>
    </location>
</feature>
<dbReference type="InterPro" id="IPR020616">
    <property type="entry name" value="Thiolase_N"/>
</dbReference>
<dbReference type="EMBL" id="NVQR01000066">
    <property type="protein sequence ID" value="PCH61462.1"/>
    <property type="molecule type" value="Genomic_DNA"/>
</dbReference>
<feature type="domain" description="Thiolase N-terminal" evidence="6">
    <location>
        <begin position="5"/>
        <end position="259"/>
    </location>
</feature>
<accession>A0A2A4MNK8</accession>
<organism evidence="8 9">
    <name type="scientific">SAR86 cluster bacterium</name>
    <dbReference type="NCBI Taxonomy" id="2030880"/>
    <lineage>
        <taxon>Bacteria</taxon>
        <taxon>Pseudomonadati</taxon>
        <taxon>Pseudomonadota</taxon>
        <taxon>Gammaproteobacteria</taxon>
        <taxon>SAR86 cluster</taxon>
    </lineage>
</organism>
<comment type="caution">
    <text evidence="8">The sequence shown here is derived from an EMBL/GenBank/DDBJ whole genome shotgun (WGS) entry which is preliminary data.</text>
</comment>
<sequence length="394" mass="41370">MSDAYIVGAIRTATGRKKGRLSELHPIDMGAAVVDALLDQTQVPVDKVDDVIFGVVSQIGAQAGNLGRNVSMASKLDLAVPGTTVDRQCGSSLQAIQFGAQAVMSATQDVIICGGVEAMSTVEIGSNIRDGLAHGRGTPKGERLEEQYPGIQFSQFDGAEMLAEKYAISRADLDAFGVLSHQRAAAATEQGFFTEQIVPLEITLPDGSKELHKLDEGIRYGATLEAMNSLNTLREGGVITAGTASQISDGAAAIMVANAEAIEQYQLPVRAKIKALAVVGSDPVMMLEGPIPATHKVLEKAGLSIDDIDLYEVNEAFGSVPLAWAKALQADPEKLNVNGGAQALGHPLGGTGAKLMTTLVCELERRQARYGLIAICEGGGTANAMIIERMDKVT</sequence>
<dbReference type="PANTHER" id="PTHR43365:SF1">
    <property type="entry name" value="ACETYL-COA C-ACYLTRANSFERASE"/>
    <property type="match status" value="1"/>
</dbReference>
<keyword evidence="2 5" id="KW-0808">Transferase</keyword>
<dbReference type="AlphaFoldDB" id="A0A2A4MNK8"/>
<dbReference type="EC" id="2.3.1.9" evidence="8"/>
<dbReference type="Pfam" id="PF02803">
    <property type="entry name" value="Thiolase_C"/>
    <property type="match status" value="1"/>
</dbReference>
<keyword evidence="3 5" id="KW-0012">Acyltransferase</keyword>
<dbReference type="SUPFAM" id="SSF53901">
    <property type="entry name" value="Thiolase-like"/>
    <property type="match status" value="2"/>
</dbReference>
<reference evidence="9" key="1">
    <citation type="submission" date="2017-08" db="EMBL/GenBank/DDBJ databases">
        <title>A dynamic microbial community with high functional redundancy inhabits the cold, oxic subseafloor aquifer.</title>
        <authorList>
            <person name="Tully B.J."/>
            <person name="Wheat C.G."/>
            <person name="Glazer B.T."/>
            <person name="Huber J.A."/>
        </authorList>
    </citation>
    <scope>NUCLEOTIDE SEQUENCE [LARGE SCALE GENOMIC DNA]</scope>
</reference>
<dbReference type="Gene3D" id="3.40.47.10">
    <property type="match status" value="1"/>
</dbReference>
<evidence type="ECO:0000256" key="2">
    <source>
        <dbReference type="ARBA" id="ARBA00022679"/>
    </source>
</evidence>
<dbReference type="Proteomes" id="UP000218172">
    <property type="component" value="Unassembled WGS sequence"/>
</dbReference>
<name>A0A2A4MNK8_9GAMM</name>
<proteinExistence type="inferred from homology"/>
<feature type="active site" description="Acyl-thioester intermediate" evidence="4">
    <location>
        <position position="89"/>
    </location>
</feature>
<dbReference type="PANTHER" id="PTHR43365">
    <property type="entry name" value="BLR7806 PROTEIN"/>
    <property type="match status" value="1"/>
</dbReference>
<dbReference type="InterPro" id="IPR002155">
    <property type="entry name" value="Thiolase"/>
</dbReference>
<dbReference type="GO" id="GO:0003985">
    <property type="term" value="F:acetyl-CoA C-acetyltransferase activity"/>
    <property type="evidence" value="ECO:0007669"/>
    <property type="project" value="UniProtKB-EC"/>
</dbReference>
<dbReference type="PIRSF" id="PIRSF000429">
    <property type="entry name" value="Ac-CoA_Ac_transf"/>
    <property type="match status" value="1"/>
</dbReference>
<dbReference type="PROSITE" id="PS00099">
    <property type="entry name" value="THIOLASE_3"/>
    <property type="match status" value="1"/>
</dbReference>
<evidence type="ECO:0000256" key="5">
    <source>
        <dbReference type="RuleBase" id="RU003557"/>
    </source>
</evidence>
<dbReference type="NCBIfam" id="TIGR01930">
    <property type="entry name" value="AcCoA-C-Actrans"/>
    <property type="match status" value="1"/>
</dbReference>
<dbReference type="CDD" id="cd00751">
    <property type="entry name" value="thiolase"/>
    <property type="match status" value="1"/>
</dbReference>
<evidence type="ECO:0000256" key="1">
    <source>
        <dbReference type="ARBA" id="ARBA00010982"/>
    </source>
</evidence>
<feature type="domain" description="Thiolase C-terminal" evidence="7">
    <location>
        <begin position="268"/>
        <end position="389"/>
    </location>
</feature>
<protein>
    <submittedName>
        <fullName evidence="8">Acetyl-CoA C-acyltransferase</fullName>
        <ecNumber evidence="8">2.3.1.9</ecNumber>
    </submittedName>
</protein>
<dbReference type="InterPro" id="IPR020610">
    <property type="entry name" value="Thiolase_AS"/>
</dbReference>
<dbReference type="Pfam" id="PF00108">
    <property type="entry name" value="Thiolase_N"/>
    <property type="match status" value="1"/>
</dbReference>
<evidence type="ECO:0000313" key="9">
    <source>
        <dbReference type="Proteomes" id="UP000218172"/>
    </source>
</evidence>
<evidence type="ECO:0000259" key="7">
    <source>
        <dbReference type="Pfam" id="PF02803"/>
    </source>
</evidence>
<dbReference type="InterPro" id="IPR020617">
    <property type="entry name" value="Thiolase_C"/>
</dbReference>
<feature type="active site" description="Proton acceptor" evidence="4">
    <location>
        <position position="346"/>
    </location>
</feature>
<gene>
    <name evidence="8" type="ORF">COC19_04715</name>
</gene>
<comment type="similarity">
    <text evidence="1 5">Belongs to the thiolase-like superfamily. Thiolase family.</text>
</comment>